<dbReference type="Pfam" id="PF11699">
    <property type="entry name" value="CENP-C_C"/>
    <property type="match status" value="1"/>
</dbReference>
<feature type="region of interest" description="Disordered" evidence="5">
    <location>
        <begin position="459"/>
        <end position="507"/>
    </location>
</feature>
<comment type="subcellular location">
    <subcellularLocation>
        <location evidence="1">Nucleus</location>
    </subcellularLocation>
</comment>
<dbReference type="SUPFAM" id="SSF81995">
    <property type="entry name" value="beta-sandwich domain of Sec23/24"/>
    <property type="match status" value="1"/>
</dbReference>
<evidence type="ECO:0000259" key="6">
    <source>
        <dbReference type="Pfam" id="PF11699"/>
    </source>
</evidence>
<proteinExistence type="inferred from homology"/>
<gene>
    <name evidence="8" type="primary">MDN11</name>
    <name evidence="8" type="ORF">BN7_3577</name>
</gene>
<dbReference type="Gene3D" id="2.60.120.10">
    <property type="entry name" value="Jelly Rolls"/>
    <property type="match status" value="1"/>
</dbReference>
<dbReference type="EMBL" id="CAIF01000101">
    <property type="protein sequence ID" value="CCH44020.1"/>
    <property type="molecule type" value="Genomic_DNA"/>
</dbReference>
<feature type="domain" description="Mif2/CENP-C cupin" evidence="6">
    <location>
        <begin position="579"/>
        <end position="665"/>
    </location>
</feature>
<dbReference type="InParanoid" id="K0KFT4"/>
<dbReference type="InterPro" id="IPR025974">
    <property type="entry name" value="Mif2/CENP-C_cupin"/>
</dbReference>
<comment type="caution">
    <text evidence="8">The sequence shown here is derived from an EMBL/GenBank/DDBJ whole genome shotgun (WGS) entry which is preliminary data.</text>
</comment>
<feature type="compositionally biased region" description="Polar residues" evidence="5">
    <location>
        <begin position="477"/>
        <end position="495"/>
    </location>
</feature>
<feature type="compositionally biased region" description="Low complexity" evidence="5">
    <location>
        <begin position="71"/>
        <end position="86"/>
    </location>
</feature>
<feature type="compositionally biased region" description="Low complexity" evidence="5">
    <location>
        <begin position="190"/>
        <end position="200"/>
    </location>
</feature>
<protein>
    <submittedName>
        <fullName evidence="8">Midasin</fullName>
    </submittedName>
</protein>
<dbReference type="InterPro" id="IPR014710">
    <property type="entry name" value="RmlC-like_jellyroll"/>
</dbReference>
<feature type="compositionally biased region" description="Basic and acidic residues" evidence="5">
    <location>
        <begin position="431"/>
        <end position="442"/>
    </location>
</feature>
<dbReference type="InterPro" id="IPR028386">
    <property type="entry name" value="CENP-C/Mif2/cnp3"/>
</dbReference>
<feature type="compositionally biased region" description="Basic and acidic residues" evidence="5">
    <location>
        <begin position="16"/>
        <end position="29"/>
    </location>
</feature>
<dbReference type="PANTHER" id="PTHR16684:SF11">
    <property type="entry name" value="CENTROMERE PROTEIN C"/>
    <property type="match status" value="1"/>
</dbReference>
<dbReference type="InterPro" id="IPR011051">
    <property type="entry name" value="RmlC_Cupin_sf"/>
</dbReference>
<dbReference type="SUPFAM" id="SSF51182">
    <property type="entry name" value="RmlC-like cupins"/>
    <property type="match status" value="1"/>
</dbReference>
<evidence type="ECO:0000313" key="9">
    <source>
        <dbReference type="Proteomes" id="UP000009328"/>
    </source>
</evidence>
<feature type="compositionally biased region" description="Basic residues" evidence="5">
    <location>
        <begin position="277"/>
        <end position="287"/>
    </location>
</feature>
<dbReference type="Pfam" id="PF15624">
    <property type="entry name" value="Mif2_N"/>
    <property type="match status" value="1"/>
</dbReference>
<feature type="region of interest" description="Disordered" evidence="5">
    <location>
        <begin position="1"/>
        <end position="149"/>
    </location>
</feature>
<evidence type="ECO:0000259" key="7">
    <source>
        <dbReference type="Pfam" id="PF15624"/>
    </source>
</evidence>
<feature type="compositionally biased region" description="Acidic residues" evidence="5">
    <location>
        <begin position="121"/>
        <end position="130"/>
    </location>
</feature>
<feature type="compositionally biased region" description="Polar residues" evidence="5">
    <location>
        <begin position="375"/>
        <end position="385"/>
    </location>
</feature>
<name>K0KFT4_WICCF</name>
<evidence type="ECO:0000256" key="4">
    <source>
        <dbReference type="ARBA" id="ARBA00023242"/>
    </source>
</evidence>
<evidence type="ECO:0000256" key="5">
    <source>
        <dbReference type="SAM" id="MobiDB-lite"/>
    </source>
</evidence>
<feature type="region of interest" description="Disordered" evidence="5">
    <location>
        <begin position="188"/>
        <end position="445"/>
    </location>
</feature>
<dbReference type="CDD" id="cd06993">
    <property type="entry name" value="cupin_CENP-C_C"/>
    <property type="match status" value="1"/>
</dbReference>
<dbReference type="HOGENOM" id="CLU_403969_0_0_1"/>
<sequence length="681" mass="77786">MDFSEIGVKSRKTGLKAKENVKRDQHNMEDVDDFFQDDQTIRNQQQQQQHHNQQNQPNNINTNGRIIFPPSQNSNSNSNQTNIRNSPLKSPLQTTKSNNHQNSTSDIFNNRSNNNNNNNSDDSDQFDDAIENPQDYSNNDQDDDDMEIDDESRGDIKMIDNESFNNQNFDISFGNDANNDIDEYNKVYPQQQQQQQQQQQPGTPKQSLFVSSESSSPDVNSKSYSQRQQELEKNLTIRSSARKSIGNKSSGNSIIHKSPINSKPNSKSISSISKKIALNKKPSKSSKLKTPPRSTHYSTEEEEEEIDNDRVISDSDEDQIQSNKNTNQYDSDDSEEQIQPPKRRGRPPTKQQQASSPKRSRQQPSINKNDRVNKFQRNNVPNSPNSREHIIDINSLRKEQESRSQSRNKELKEQPTRRSSRVRIPPLAFWRNEKAIYEKSKGDYVPTLKKIITIDEKVDPLPSRSSSKVSSRHTSRQPSRASSKNRVNGRSNPTTPGGGRYKKQTYQPPIFEDDEEQEEDEEEENDISKLPGTEWFRKGYLNIEAFEGHGSDLKNDRLIAWGPGTETYTSEVKSSTDNFKLAILFDKNRDFIATGMMLIPPGGIKSLKGTDTTYFVFYCISGVIEVTLSGNVFIIKKGCSLEIPMGNFYQFVNKGKNDASLFFVQTRGQSDDDWDEDDEEE</sequence>
<dbReference type="FunCoup" id="K0KFT4">
    <property type="interactions" value="122"/>
</dbReference>
<dbReference type="InterPro" id="IPR028929">
    <property type="entry name" value="Mif2_N"/>
</dbReference>
<feature type="compositionally biased region" description="Basic and acidic residues" evidence="5">
    <location>
        <begin position="386"/>
        <end position="416"/>
    </location>
</feature>
<dbReference type="eggNOG" id="ENOG502S47H">
    <property type="taxonomic scope" value="Eukaryota"/>
</dbReference>
<dbReference type="GO" id="GO:0051382">
    <property type="term" value="P:kinetochore assembly"/>
    <property type="evidence" value="ECO:0007669"/>
    <property type="project" value="InterPro"/>
</dbReference>
<accession>K0KFT4</accession>
<keyword evidence="9" id="KW-1185">Reference proteome</keyword>
<comment type="similarity">
    <text evidence="2">Belongs to the CENP-C/MIF2 family.</text>
</comment>
<evidence type="ECO:0000313" key="8">
    <source>
        <dbReference type="EMBL" id="CCH44020.1"/>
    </source>
</evidence>
<evidence type="ECO:0000256" key="3">
    <source>
        <dbReference type="ARBA" id="ARBA00023125"/>
    </source>
</evidence>
<keyword evidence="3" id="KW-0238">DNA-binding</keyword>
<dbReference type="GO" id="GO:0000776">
    <property type="term" value="C:kinetochore"/>
    <property type="evidence" value="ECO:0007669"/>
    <property type="project" value="InterPro"/>
</dbReference>
<dbReference type="GO" id="GO:0019237">
    <property type="term" value="F:centromeric DNA binding"/>
    <property type="evidence" value="ECO:0007669"/>
    <property type="project" value="InterPro"/>
</dbReference>
<feature type="compositionally biased region" description="Low complexity" evidence="5">
    <location>
        <begin position="243"/>
        <end position="276"/>
    </location>
</feature>
<feature type="compositionally biased region" description="Polar residues" evidence="5">
    <location>
        <begin position="87"/>
        <end position="108"/>
    </location>
</feature>
<feature type="compositionally biased region" description="Polar residues" evidence="5">
    <location>
        <begin position="320"/>
        <end position="329"/>
    </location>
</feature>
<dbReference type="STRING" id="1206466.K0KFT4"/>
<evidence type="ECO:0000256" key="2">
    <source>
        <dbReference type="ARBA" id="ARBA00010291"/>
    </source>
</evidence>
<feature type="compositionally biased region" description="Acidic residues" evidence="5">
    <location>
        <begin position="140"/>
        <end position="149"/>
    </location>
</feature>
<reference evidence="8 9" key="1">
    <citation type="journal article" date="2012" name="Eukaryot. Cell">
        <title>Draft genome sequence of Wickerhamomyces ciferrii NRRL Y-1031 F-60-10.</title>
        <authorList>
            <person name="Schneider J."/>
            <person name="Andrea H."/>
            <person name="Blom J."/>
            <person name="Jaenicke S."/>
            <person name="Ruckert C."/>
            <person name="Schorsch C."/>
            <person name="Szczepanowski R."/>
            <person name="Farwick M."/>
            <person name="Goesmann A."/>
            <person name="Puhler A."/>
            <person name="Schaffer S."/>
            <person name="Tauch A."/>
            <person name="Kohler T."/>
            <person name="Brinkrolf K."/>
        </authorList>
    </citation>
    <scope>NUCLEOTIDE SEQUENCE [LARGE SCALE GENOMIC DNA]</scope>
    <source>
        <strain evidence="9">ATCC 14091 / BCRC 22168 / CBS 111 / JCM 3599 / NBRC 0793 / NRRL Y-1031 F-60-10</strain>
    </source>
</reference>
<evidence type="ECO:0000256" key="1">
    <source>
        <dbReference type="ARBA" id="ARBA00004123"/>
    </source>
</evidence>
<dbReference type="GO" id="GO:0051315">
    <property type="term" value="P:attachment of mitotic spindle microtubules to kinetochore"/>
    <property type="evidence" value="ECO:0007669"/>
    <property type="project" value="TreeGrafter"/>
</dbReference>
<dbReference type="Proteomes" id="UP000009328">
    <property type="component" value="Unassembled WGS sequence"/>
</dbReference>
<organism evidence="8 9">
    <name type="scientific">Wickerhamomyces ciferrii (strain ATCC 14091 / BCRC 22168 / CBS 111 / JCM 3599 / NBRC 0793 / NRRL Y-1031 F-60-10)</name>
    <name type="common">Yeast</name>
    <name type="synonym">Pichia ciferrii</name>
    <dbReference type="NCBI Taxonomy" id="1206466"/>
    <lineage>
        <taxon>Eukaryota</taxon>
        <taxon>Fungi</taxon>
        <taxon>Dikarya</taxon>
        <taxon>Ascomycota</taxon>
        <taxon>Saccharomycotina</taxon>
        <taxon>Saccharomycetes</taxon>
        <taxon>Phaffomycetales</taxon>
        <taxon>Wickerhamomycetaceae</taxon>
        <taxon>Wickerhamomyces</taxon>
    </lineage>
</organism>
<feature type="compositionally biased region" description="Low complexity" evidence="5">
    <location>
        <begin position="37"/>
        <end position="63"/>
    </location>
</feature>
<feature type="compositionally biased region" description="Low complexity" evidence="5">
    <location>
        <begin position="207"/>
        <end position="223"/>
    </location>
</feature>
<feature type="compositionally biased region" description="Polar residues" evidence="5">
    <location>
        <begin position="349"/>
        <end position="367"/>
    </location>
</feature>
<dbReference type="GO" id="GO:0005634">
    <property type="term" value="C:nucleus"/>
    <property type="evidence" value="ECO:0007669"/>
    <property type="project" value="UniProtKB-SubCell"/>
</dbReference>
<feature type="domain" description="Mif2 N-terminal" evidence="7">
    <location>
        <begin position="3"/>
        <end position="115"/>
    </location>
</feature>
<keyword evidence="4" id="KW-0539">Nucleus</keyword>
<dbReference type="GO" id="GO:0051455">
    <property type="term" value="P:spindle attachment to meiosis I kinetochore"/>
    <property type="evidence" value="ECO:0007669"/>
    <property type="project" value="TreeGrafter"/>
</dbReference>
<feature type="compositionally biased region" description="Low complexity" evidence="5">
    <location>
        <begin position="109"/>
        <end position="120"/>
    </location>
</feature>
<dbReference type="AlphaFoldDB" id="K0KFT4"/>
<dbReference type="PANTHER" id="PTHR16684">
    <property type="entry name" value="CENTROMERE PROTEIN C"/>
    <property type="match status" value="1"/>
</dbReference>